<dbReference type="RefSeq" id="WP_185051110.1">
    <property type="nucleotide sequence ID" value="NZ_BAABIX010000053.1"/>
</dbReference>
<dbReference type="Proteomes" id="UP000578449">
    <property type="component" value="Unassembled WGS sequence"/>
</dbReference>
<evidence type="ECO:0000313" key="3">
    <source>
        <dbReference type="Proteomes" id="UP000578449"/>
    </source>
</evidence>
<accession>A0A840P8Q4</accession>
<feature type="transmembrane region" description="Helical" evidence="1">
    <location>
        <begin position="189"/>
        <end position="209"/>
    </location>
</feature>
<feature type="transmembrane region" description="Helical" evidence="1">
    <location>
        <begin position="154"/>
        <end position="177"/>
    </location>
</feature>
<sequence length="473" mass="48602">MTVVGAPRIVPKAGALRSRKRSWKPRRSLPYLLYALLERGIYVAILGGLIVEVVRSGFERVEGGGAAPEAVRTSVTQLTAAVIAVLCVVLLAKALLAFGPLYAGAPARTWLLSTPVDRGALLSRHLAVAVAIGLAVSAGLGFAFLAVTRLSVPLVPWFTLWAALGVVLTCLCVLVQAGHRSVRGVQRGLSVAAYALVGVAAAILVLRPGYLLPGLEQAGTVAYAVCAGVVLALAVVAAHLARRSLDAMTRGMVSSGAELATAAQVSVLSLDVTLFWSIVAERRARTIARVRPAAISGSRFVALVKADLARVRRTPTGLFIWAALMAVPYAVTVVGLTAFLPALHTVTAFLAVDRLAGGLRVVSRSPAIRRALGGSDLSLTLAHLVVPAAGAVLWSAGTVVLVPGVPVLTAAVSAVGAPAVAYRVATRPPLDYSSPVVDVGLFGPTPLGLVVQLLRGPALLAGLALLQTALAAG</sequence>
<keyword evidence="3" id="KW-1185">Reference proteome</keyword>
<feature type="transmembrane region" description="Helical" evidence="1">
    <location>
        <begin position="29"/>
        <end position="51"/>
    </location>
</feature>
<dbReference type="EMBL" id="JACHGN010000007">
    <property type="protein sequence ID" value="MBB5134231.1"/>
    <property type="molecule type" value="Genomic_DNA"/>
</dbReference>
<evidence type="ECO:0000313" key="2">
    <source>
        <dbReference type="EMBL" id="MBB5134231.1"/>
    </source>
</evidence>
<keyword evidence="1" id="KW-0812">Transmembrane</keyword>
<gene>
    <name evidence="2" type="ORF">HNP84_003957</name>
</gene>
<comment type="caution">
    <text evidence="2">The sequence shown here is derived from an EMBL/GenBank/DDBJ whole genome shotgun (WGS) entry which is preliminary data.</text>
</comment>
<dbReference type="InterPro" id="IPR046264">
    <property type="entry name" value="DUF6297"/>
</dbReference>
<organism evidence="2 3">
    <name type="scientific">Thermocatellispora tengchongensis</name>
    <dbReference type="NCBI Taxonomy" id="1073253"/>
    <lineage>
        <taxon>Bacteria</taxon>
        <taxon>Bacillati</taxon>
        <taxon>Actinomycetota</taxon>
        <taxon>Actinomycetes</taxon>
        <taxon>Streptosporangiales</taxon>
        <taxon>Streptosporangiaceae</taxon>
        <taxon>Thermocatellispora</taxon>
    </lineage>
</organism>
<dbReference type="AlphaFoldDB" id="A0A840P8Q4"/>
<reference evidence="2 3" key="1">
    <citation type="submission" date="2020-08" db="EMBL/GenBank/DDBJ databases">
        <title>Genomic Encyclopedia of Type Strains, Phase IV (KMG-IV): sequencing the most valuable type-strain genomes for metagenomic binning, comparative biology and taxonomic classification.</title>
        <authorList>
            <person name="Goeker M."/>
        </authorList>
    </citation>
    <scope>NUCLEOTIDE SEQUENCE [LARGE SCALE GENOMIC DNA]</scope>
    <source>
        <strain evidence="2 3">DSM 45615</strain>
    </source>
</reference>
<evidence type="ECO:0000256" key="1">
    <source>
        <dbReference type="SAM" id="Phobius"/>
    </source>
</evidence>
<keyword evidence="1" id="KW-1133">Transmembrane helix</keyword>
<feature type="transmembrane region" description="Helical" evidence="1">
    <location>
        <begin position="126"/>
        <end position="148"/>
    </location>
</feature>
<feature type="transmembrane region" description="Helical" evidence="1">
    <location>
        <begin position="318"/>
        <end position="340"/>
    </location>
</feature>
<dbReference type="Pfam" id="PF19814">
    <property type="entry name" value="DUF6297"/>
    <property type="match status" value="1"/>
</dbReference>
<name>A0A840P8Q4_9ACTN</name>
<keyword evidence="1" id="KW-0472">Membrane</keyword>
<feature type="transmembrane region" description="Helical" evidence="1">
    <location>
        <begin position="400"/>
        <end position="422"/>
    </location>
</feature>
<protein>
    <submittedName>
        <fullName evidence="2">Uncharacterized protein</fullName>
    </submittedName>
</protein>
<feature type="transmembrane region" description="Helical" evidence="1">
    <location>
        <begin position="221"/>
        <end position="241"/>
    </location>
</feature>
<feature type="transmembrane region" description="Helical" evidence="1">
    <location>
        <begin position="78"/>
        <end position="105"/>
    </location>
</feature>
<proteinExistence type="predicted"/>